<dbReference type="RefSeq" id="WP_066776366.1">
    <property type="nucleotide sequence ID" value="NZ_BMIP01000002.1"/>
</dbReference>
<feature type="signal peptide" evidence="2">
    <location>
        <begin position="1"/>
        <end position="22"/>
    </location>
</feature>
<proteinExistence type="predicted"/>
<comment type="caution">
    <text evidence="3">The sequence shown here is derived from an EMBL/GenBank/DDBJ whole genome shotgun (WGS) entry which is preliminary data.</text>
</comment>
<feature type="region of interest" description="Disordered" evidence="1">
    <location>
        <begin position="170"/>
        <end position="223"/>
    </location>
</feature>
<organism evidence="3 4">
    <name type="scientific">Croceicoccus mobilis</name>
    <dbReference type="NCBI Taxonomy" id="1703339"/>
    <lineage>
        <taxon>Bacteria</taxon>
        <taxon>Pseudomonadati</taxon>
        <taxon>Pseudomonadota</taxon>
        <taxon>Alphaproteobacteria</taxon>
        <taxon>Sphingomonadales</taxon>
        <taxon>Erythrobacteraceae</taxon>
        <taxon>Croceicoccus</taxon>
    </lineage>
</organism>
<reference evidence="3" key="1">
    <citation type="journal article" date="2014" name="Int. J. Syst. Evol. Microbiol.">
        <title>Complete genome sequence of Corynebacterium casei LMG S-19264T (=DSM 44701T), isolated from a smear-ripened cheese.</title>
        <authorList>
            <consortium name="US DOE Joint Genome Institute (JGI-PGF)"/>
            <person name="Walter F."/>
            <person name="Albersmeier A."/>
            <person name="Kalinowski J."/>
            <person name="Ruckert C."/>
        </authorList>
    </citation>
    <scope>NUCLEOTIDE SEQUENCE</scope>
    <source>
        <strain evidence="3">CGMCC 1.15360</strain>
    </source>
</reference>
<reference evidence="3" key="2">
    <citation type="submission" date="2020-09" db="EMBL/GenBank/DDBJ databases">
        <authorList>
            <person name="Sun Q."/>
            <person name="Zhou Y."/>
        </authorList>
    </citation>
    <scope>NUCLEOTIDE SEQUENCE</scope>
    <source>
        <strain evidence="3">CGMCC 1.15360</strain>
    </source>
</reference>
<feature type="chain" id="PRO_5037425805" evidence="2">
    <location>
        <begin position="23"/>
        <end position="223"/>
    </location>
</feature>
<evidence type="ECO:0000313" key="4">
    <source>
        <dbReference type="Proteomes" id="UP000612349"/>
    </source>
</evidence>
<gene>
    <name evidence="3" type="ORF">GCM10010990_10900</name>
</gene>
<dbReference type="OrthoDB" id="7511342at2"/>
<accession>A0A916YW33</accession>
<keyword evidence="2" id="KW-0732">Signal</keyword>
<feature type="compositionally biased region" description="Low complexity" evidence="1">
    <location>
        <begin position="141"/>
        <end position="159"/>
    </location>
</feature>
<keyword evidence="4" id="KW-1185">Reference proteome</keyword>
<feature type="region of interest" description="Disordered" evidence="1">
    <location>
        <begin position="141"/>
        <end position="160"/>
    </location>
</feature>
<sequence>MKNLLMAGAAMMLGAAPMAVHAQDAVGGSNTASDKKADVIAQLNAEQQAEFETLSPEYQTTYVAWPAEYRTSYWSWPADSRTTYWTWPTSYQDYYWSLEPAQQNVYWAMTADQRSRIDTMTPAQRAQAWAAINQQMAANSASASTSTSASTGMSASTTSPKMVMKSGEMAQPMAATPKTPDSEYPLCTDGRTDSCVNPRAAGKNYGNKPLDYWPGQPASEMGS</sequence>
<dbReference type="EMBL" id="BMIP01000002">
    <property type="protein sequence ID" value="GGD63250.1"/>
    <property type="molecule type" value="Genomic_DNA"/>
</dbReference>
<name>A0A916YW33_9SPHN</name>
<evidence type="ECO:0000256" key="2">
    <source>
        <dbReference type="SAM" id="SignalP"/>
    </source>
</evidence>
<evidence type="ECO:0000313" key="3">
    <source>
        <dbReference type="EMBL" id="GGD63250.1"/>
    </source>
</evidence>
<dbReference type="Proteomes" id="UP000612349">
    <property type="component" value="Unassembled WGS sequence"/>
</dbReference>
<evidence type="ECO:0000256" key="1">
    <source>
        <dbReference type="SAM" id="MobiDB-lite"/>
    </source>
</evidence>
<dbReference type="AlphaFoldDB" id="A0A916YW33"/>
<protein>
    <submittedName>
        <fullName evidence="3">Uncharacterized protein</fullName>
    </submittedName>
</protein>